<proteinExistence type="predicted"/>
<organism evidence="1 2">
    <name type="scientific">Ectocarpus siliculosus</name>
    <name type="common">Brown alga</name>
    <name type="synonym">Conferva siliculosa</name>
    <dbReference type="NCBI Taxonomy" id="2880"/>
    <lineage>
        <taxon>Eukaryota</taxon>
        <taxon>Sar</taxon>
        <taxon>Stramenopiles</taxon>
        <taxon>Ochrophyta</taxon>
        <taxon>PX clade</taxon>
        <taxon>Phaeophyceae</taxon>
        <taxon>Ectocarpales</taxon>
        <taxon>Ectocarpaceae</taxon>
        <taxon>Ectocarpus</taxon>
    </lineage>
</organism>
<dbReference type="EMBL" id="FN649736">
    <property type="protein sequence ID" value="CBN79841.1"/>
    <property type="molecule type" value="Genomic_DNA"/>
</dbReference>
<evidence type="ECO:0000313" key="1">
    <source>
        <dbReference type="EMBL" id="CBN79841.1"/>
    </source>
</evidence>
<reference evidence="1 2" key="1">
    <citation type="journal article" date="2010" name="Nature">
        <title>The Ectocarpus genome and the independent evolution of multicellularity in brown algae.</title>
        <authorList>
            <person name="Cock J.M."/>
            <person name="Sterck L."/>
            <person name="Rouze P."/>
            <person name="Scornet D."/>
            <person name="Allen A.E."/>
            <person name="Amoutzias G."/>
            <person name="Anthouard V."/>
            <person name="Artiguenave F."/>
            <person name="Aury J.M."/>
            <person name="Badger J.H."/>
            <person name="Beszteri B."/>
            <person name="Billiau K."/>
            <person name="Bonnet E."/>
            <person name="Bothwell J.H."/>
            <person name="Bowler C."/>
            <person name="Boyen C."/>
            <person name="Brownlee C."/>
            <person name="Carrano C.J."/>
            <person name="Charrier B."/>
            <person name="Cho G.Y."/>
            <person name="Coelho S.M."/>
            <person name="Collen J."/>
            <person name="Corre E."/>
            <person name="Da Silva C."/>
            <person name="Delage L."/>
            <person name="Delaroque N."/>
            <person name="Dittami S.M."/>
            <person name="Doulbeau S."/>
            <person name="Elias M."/>
            <person name="Farnham G."/>
            <person name="Gachon C.M."/>
            <person name="Gschloessl B."/>
            <person name="Heesch S."/>
            <person name="Jabbari K."/>
            <person name="Jubin C."/>
            <person name="Kawai H."/>
            <person name="Kimura K."/>
            <person name="Kloareg B."/>
            <person name="Kupper F.C."/>
            <person name="Lang D."/>
            <person name="Le Bail A."/>
            <person name="Leblanc C."/>
            <person name="Lerouge P."/>
            <person name="Lohr M."/>
            <person name="Lopez P.J."/>
            <person name="Martens C."/>
            <person name="Maumus F."/>
            <person name="Michel G."/>
            <person name="Miranda-Saavedra D."/>
            <person name="Morales J."/>
            <person name="Moreau H."/>
            <person name="Motomura T."/>
            <person name="Nagasato C."/>
            <person name="Napoli C.A."/>
            <person name="Nelson D.R."/>
            <person name="Nyvall-Collen P."/>
            <person name="Peters A.F."/>
            <person name="Pommier C."/>
            <person name="Potin P."/>
            <person name="Poulain J."/>
            <person name="Quesneville H."/>
            <person name="Read B."/>
            <person name="Rensing S.A."/>
            <person name="Ritter A."/>
            <person name="Rousvoal S."/>
            <person name="Samanta M."/>
            <person name="Samson G."/>
            <person name="Schroeder D.C."/>
            <person name="Segurens B."/>
            <person name="Strittmatter M."/>
            <person name="Tonon T."/>
            <person name="Tregear J.W."/>
            <person name="Valentin K."/>
            <person name="von Dassow P."/>
            <person name="Yamagishi T."/>
            <person name="Van de Peer Y."/>
            <person name="Wincker P."/>
        </authorList>
    </citation>
    <scope>NUCLEOTIDE SEQUENCE [LARGE SCALE GENOMIC DNA]</scope>
    <source>
        <strain evidence="2">Ec32 / CCAP1310/4</strain>
    </source>
</reference>
<protein>
    <submittedName>
        <fullName evidence="1">Uncharacterized protein</fullName>
    </submittedName>
</protein>
<dbReference type="OrthoDB" id="2113294at2759"/>
<evidence type="ECO:0000313" key="2">
    <source>
        <dbReference type="Proteomes" id="UP000002630"/>
    </source>
</evidence>
<name>D8LF21_ECTSI</name>
<accession>D8LF21</accession>
<dbReference type="Proteomes" id="UP000002630">
    <property type="component" value="Linkage Group LG11"/>
</dbReference>
<dbReference type="AlphaFoldDB" id="D8LF21"/>
<sequence length="96" mass="10462">MRVLIYTMDSIQTTVAKSMKGGPAGEIIIRESLTRTLTEAGVEVEVATSDGDFERRAEAMGVYNAVVVDPWTWAGKGKAKTVEIMRDTGYQLATGY</sequence>
<gene>
    <name evidence="1" type="ORF">Esi_0014_0195</name>
</gene>
<dbReference type="InParanoid" id="D8LF21"/>
<dbReference type="eggNOG" id="ENOG502T24T">
    <property type="taxonomic scope" value="Eukaryota"/>
</dbReference>
<keyword evidence="2" id="KW-1185">Reference proteome</keyword>
<dbReference type="EMBL" id="FN648000">
    <property type="protein sequence ID" value="CBN79841.1"/>
    <property type="molecule type" value="Genomic_DNA"/>
</dbReference>